<comment type="caution">
    <text evidence="2">The sequence shown here is derived from an EMBL/GenBank/DDBJ whole genome shotgun (WGS) entry which is preliminary data.</text>
</comment>
<dbReference type="Proteomes" id="UP000765509">
    <property type="component" value="Unassembled WGS sequence"/>
</dbReference>
<sequence length="109" mass="12580">MDITLDLDTRYLERKKKKSHHQEKKPEASKSNSSNPQNSSYNQNKKKNFQKRDNPHSSLLNEYFKLMNSEKKEQSSRAYVPIVVGSIVSSLVSKRLQNQLAQLSCKLPS</sequence>
<organism evidence="2 3">
    <name type="scientific">Austropuccinia psidii MF-1</name>
    <dbReference type="NCBI Taxonomy" id="1389203"/>
    <lineage>
        <taxon>Eukaryota</taxon>
        <taxon>Fungi</taxon>
        <taxon>Dikarya</taxon>
        <taxon>Basidiomycota</taxon>
        <taxon>Pucciniomycotina</taxon>
        <taxon>Pucciniomycetes</taxon>
        <taxon>Pucciniales</taxon>
        <taxon>Sphaerophragmiaceae</taxon>
        <taxon>Austropuccinia</taxon>
    </lineage>
</organism>
<feature type="compositionally biased region" description="Basic residues" evidence="1">
    <location>
        <begin position="13"/>
        <end position="23"/>
    </location>
</feature>
<feature type="compositionally biased region" description="Low complexity" evidence="1">
    <location>
        <begin position="29"/>
        <end position="43"/>
    </location>
</feature>
<dbReference type="AlphaFoldDB" id="A0A9Q3F0A4"/>
<feature type="region of interest" description="Disordered" evidence="1">
    <location>
        <begin position="1"/>
        <end position="57"/>
    </location>
</feature>
<keyword evidence="3" id="KW-1185">Reference proteome</keyword>
<name>A0A9Q3F0A4_9BASI</name>
<reference evidence="2" key="1">
    <citation type="submission" date="2021-03" db="EMBL/GenBank/DDBJ databases">
        <title>Draft genome sequence of rust myrtle Austropuccinia psidii MF-1, a brazilian biotype.</title>
        <authorList>
            <person name="Quecine M.C."/>
            <person name="Pachon D.M.R."/>
            <person name="Bonatelli M.L."/>
            <person name="Correr F.H."/>
            <person name="Franceschini L.M."/>
            <person name="Leite T.F."/>
            <person name="Margarido G.R.A."/>
            <person name="Almeida C.A."/>
            <person name="Ferrarezi J.A."/>
            <person name="Labate C.A."/>
        </authorList>
    </citation>
    <scope>NUCLEOTIDE SEQUENCE</scope>
    <source>
        <strain evidence="2">MF-1</strain>
    </source>
</reference>
<protein>
    <submittedName>
        <fullName evidence="2">Uncharacterized protein</fullName>
    </submittedName>
</protein>
<evidence type="ECO:0000313" key="3">
    <source>
        <dbReference type="Proteomes" id="UP000765509"/>
    </source>
</evidence>
<accession>A0A9Q3F0A4</accession>
<evidence type="ECO:0000313" key="2">
    <source>
        <dbReference type="EMBL" id="MBW0530239.1"/>
    </source>
</evidence>
<evidence type="ECO:0000256" key="1">
    <source>
        <dbReference type="SAM" id="MobiDB-lite"/>
    </source>
</evidence>
<proteinExistence type="predicted"/>
<gene>
    <name evidence="2" type="ORF">O181_069954</name>
</gene>
<dbReference type="EMBL" id="AVOT02035818">
    <property type="protein sequence ID" value="MBW0530239.1"/>
    <property type="molecule type" value="Genomic_DNA"/>
</dbReference>